<dbReference type="SUPFAM" id="SSF46689">
    <property type="entry name" value="Homeodomain-like"/>
    <property type="match status" value="1"/>
</dbReference>
<keyword evidence="5" id="KW-0812">Transmembrane</keyword>
<evidence type="ECO:0000313" key="7">
    <source>
        <dbReference type="EMBL" id="CUH79234.1"/>
    </source>
</evidence>
<evidence type="ECO:0000256" key="3">
    <source>
        <dbReference type="ARBA" id="ARBA00023163"/>
    </source>
</evidence>
<dbReference type="InterPro" id="IPR009057">
    <property type="entry name" value="Homeodomain-like_sf"/>
</dbReference>
<proteinExistence type="predicted"/>
<feature type="transmembrane region" description="Helical" evidence="5">
    <location>
        <begin position="6"/>
        <end position="24"/>
    </location>
</feature>
<feature type="transmembrane region" description="Helical" evidence="5">
    <location>
        <begin position="186"/>
        <end position="206"/>
    </location>
</feature>
<evidence type="ECO:0000256" key="1">
    <source>
        <dbReference type="ARBA" id="ARBA00023015"/>
    </source>
</evidence>
<dbReference type="AlphaFoldDB" id="A0A0P1GCZ7"/>
<reference evidence="7 8" key="1">
    <citation type="submission" date="2015-09" db="EMBL/GenBank/DDBJ databases">
        <authorList>
            <consortium name="Swine Surveillance"/>
        </authorList>
    </citation>
    <scope>NUCLEOTIDE SEQUENCE [LARGE SCALE GENOMIC DNA]</scope>
    <source>
        <strain evidence="7 8">CECT 7557</strain>
    </source>
</reference>
<feature type="region of interest" description="Disordered" evidence="4">
    <location>
        <begin position="251"/>
        <end position="275"/>
    </location>
</feature>
<dbReference type="SMART" id="SM00342">
    <property type="entry name" value="HTH_ARAC"/>
    <property type="match status" value="1"/>
</dbReference>
<dbReference type="InterPro" id="IPR018062">
    <property type="entry name" value="HTH_AraC-typ_CS"/>
</dbReference>
<dbReference type="InterPro" id="IPR018060">
    <property type="entry name" value="HTH_AraC"/>
</dbReference>
<evidence type="ECO:0000313" key="8">
    <source>
        <dbReference type="Proteomes" id="UP000052022"/>
    </source>
</evidence>
<keyword evidence="5" id="KW-1133">Transmembrane helix</keyword>
<dbReference type="PROSITE" id="PS01124">
    <property type="entry name" value="HTH_ARAC_FAMILY_2"/>
    <property type="match status" value="1"/>
</dbReference>
<feature type="transmembrane region" description="Helical" evidence="5">
    <location>
        <begin position="102"/>
        <end position="121"/>
    </location>
</feature>
<dbReference type="PROSITE" id="PS00041">
    <property type="entry name" value="HTH_ARAC_FAMILY_1"/>
    <property type="match status" value="1"/>
</dbReference>
<dbReference type="GO" id="GO:0003700">
    <property type="term" value="F:DNA-binding transcription factor activity"/>
    <property type="evidence" value="ECO:0007669"/>
    <property type="project" value="InterPro"/>
</dbReference>
<dbReference type="PRINTS" id="PR00032">
    <property type="entry name" value="HTHARAC"/>
</dbReference>
<dbReference type="Pfam" id="PF12833">
    <property type="entry name" value="HTH_18"/>
    <property type="match status" value="1"/>
</dbReference>
<evidence type="ECO:0000256" key="4">
    <source>
        <dbReference type="SAM" id="MobiDB-lite"/>
    </source>
</evidence>
<dbReference type="EMBL" id="CYSD01000037">
    <property type="protein sequence ID" value="CUH79234.1"/>
    <property type="molecule type" value="Genomic_DNA"/>
</dbReference>
<feature type="transmembrane region" description="Helical" evidence="5">
    <location>
        <begin position="69"/>
        <end position="90"/>
    </location>
</feature>
<feature type="domain" description="HTH araC/xylS-type" evidence="6">
    <location>
        <begin position="285"/>
        <end position="390"/>
    </location>
</feature>
<accession>A0A0P1GCZ7</accession>
<keyword evidence="2 7" id="KW-0238">DNA-binding</keyword>
<organism evidence="7 8">
    <name type="scientific">Tritonibacter multivorans</name>
    <dbReference type="NCBI Taxonomy" id="928856"/>
    <lineage>
        <taxon>Bacteria</taxon>
        <taxon>Pseudomonadati</taxon>
        <taxon>Pseudomonadota</taxon>
        <taxon>Alphaproteobacteria</taxon>
        <taxon>Rhodobacterales</taxon>
        <taxon>Paracoccaceae</taxon>
        <taxon>Tritonibacter</taxon>
    </lineage>
</organism>
<dbReference type="RefSeq" id="WP_058290334.1">
    <property type="nucleotide sequence ID" value="NZ_CYSD01000037.1"/>
</dbReference>
<dbReference type="OrthoDB" id="345413at2"/>
<feature type="transmembrane region" description="Helical" evidence="5">
    <location>
        <begin position="36"/>
        <end position="57"/>
    </location>
</feature>
<evidence type="ECO:0000256" key="5">
    <source>
        <dbReference type="SAM" id="Phobius"/>
    </source>
</evidence>
<dbReference type="PANTHER" id="PTHR43280:SF29">
    <property type="entry name" value="ARAC-FAMILY TRANSCRIPTIONAL REGULATOR"/>
    <property type="match status" value="1"/>
</dbReference>
<dbReference type="Gene3D" id="1.10.10.60">
    <property type="entry name" value="Homeodomain-like"/>
    <property type="match status" value="1"/>
</dbReference>
<dbReference type="Proteomes" id="UP000052022">
    <property type="component" value="Unassembled WGS sequence"/>
</dbReference>
<protein>
    <submittedName>
        <fullName evidence="7">DNA-binding transcriptional regulator MelR</fullName>
    </submittedName>
</protein>
<keyword evidence="8" id="KW-1185">Reference proteome</keyword>
<feature type="transmembrane region" description="Helical" evidence="5">
    <location>
        <begin position="147"/>
        <end position="165"/>
    </location>
</feature>
<dbReference type="STRING" id="928856.SAMN04488049_101427"/>
<dbReference type="PANTHER" id="PTHR43280">
    <property type="entry name" value="ARAC-FAMILY TRANSCRIPTIONAL REGULATOR"/>
    <property type="match status" value="1"/>
</dbReference>
<evidence type="ECO:0000256" key="2">
    <source>
        <dbReference type="ARBA" id="ARBA00023125"/>
    </source>
</evidence>
<sequence length="404" mass="45368">MDFYWEHFGLAASLVLSIFVLLGLGLRLRDTPSRRMFLWAMLAFFAINTLDALDSLAYSPVFGGWDGLYLWQDLLIPGFMVSLYFFVRGLTSSNPVLYRRDWLHLLPFLAGFLCLLPALLLPGDVRRGEAEPEAPEGYMTLVEIGESAFWLSWIVVLGVYGTLCVRRLMRHKRNIRALFSDLDGKTLVWLDGLVATILLIAVFVILDEARILMGYDELRTGALAMVFDILLAASFGLFALRAEPPLPQWSDGVLPPEAHARPPETSQDAPETRYARSGLQPDDLTRLSARLEQRMQDGQLWRDHALNLRRLASEIAVPSIHLSEVLNTEMGVTFYDYVNRCRVEDACTLLGTTALTVLEISETVGFNSKSTFNSSFKKVTQQTPSEWRRAQRGTPVASPSDSSL</sequence>
<dbReference type="InterPro" id="IPR020449">
    <property type="entry name" value="Tscrpt_reg_AraC-type_HTH"/>
</dbReference>
<keyword evidence="1" id="KW-0805">Transcription regulation</keyword>
<gene>
    <name evidence="7" type="ORF">TRM7557_02291</name>
</gene>
<keyword evidence="3" id="KW-0804">Transcription</keyword>
<evidence type="ECO:0000259" key="6">
    <source>
        <dbReference type="PROSITE" id="PS01124"/>
    </source>
</evidence>
<feature type="region of interest" description="Disordered" evidence="4">
    <location>
        <begin position="382"/>
        <end position="404"/>
    </location>
</feature>
<name>A0A0P1GCZ7_9RHOB</name>
<keyword evidence="5" id="KW-0472">Membrane</keyword>
<feature type="transmembrane region" description="Helical" evidence="5">
    <location>
        <begin position="218"/>
        <end position="240"/>
    </location>
</feature>
<dbReference type="GO" id="GO:0043565">
    <property type="term" value="F:sequence-specific DNA binding"/>
    <property type="evidence" value="ECO:0007669"/>
    <property type="project" value="InterPro"/>
</dbReference>